<protein>
    <submittedName>
        <fullName evidence="3">Uncharacterized protein</fullName>
    </submittedName>
</protein>
<keyword evidence="2" id="KW-1133">Transmembrane helix</keyword>
<evidence type="ECO:0000313" key="4">
    <source>
        <dbReference type="Proteomes" id="UP000799537"/>
    </source>
</evidence>
<accession>A0A6A6CKN9</accession>
<evidence type="ECO:0000256" key="1">
    <source>
        <dbReference type="SAM" id="MobiDB-lite"/>
    </source>
</evidence>
<evidence type="ECO:0000313" key="3">
    <source>
        <dbReference type="EMBL" id="KAF2167715.1"/>
    </source>
</evidence>
<keyword evidence="2" id="KW-0472">Membrane</keyword>
<sequence length="197" mass="19935">MIANAMLATTTTRFVPVAAEVAVSVAVRALAGKLAFQAGRWKSTGQLGLGSWPTSNLPRPRRGQQGKTAGESRETGVAAEAAALLAAAGGRVRATLSNRLVSHKVRVCWRGTLASRGLRYGPGEAGGEVDVSRPRCTTAAAAAAAAGGALQSAESDAVGCAAAAVVVAGCCWLLAAGVCWCSVVNSRFTGVGKRQSR</sequence>
<gene>
    <name evidence="3" type="ORF">M409DRAFT_53692</name>
</gene>
<dbReference type="AlphaFoldDB" id="A0A6A6CKN9"/>
<dbReference type="GeneID" id="54565713"/>
<proteinExistence type="predicted"/>
<organism evidence="3 4">
    <name type="scientific">Zasmidium cellare ATCC 36951</name>
    <dbReference type="NCBI Taxonomy" id="1080233"/>
    <lineage>
        <taxon>Eukaryota</taxon>
        <taxon>Fungi</taxon>
        <taxon>Dikarya</taxon>
        <taxon>Ascomycota</taxon>
        <taxon>Pezizomycotina</taxon>
        <taxon>Dothideomycetes</taxon>
        <taxon>Dothideomycetidae</taxon>
        <taxon>Mycosphaerellales</taxon>
        <taxon>Mycosphaerellaceae</taxon>
        <taxon>Zasmidium</taxon>
    </lineage>
</organism>
<name>A0A6A6CKN9_ZASCE</name>
<reference evidence="3" key="1">
    <citation type="journal article" date="2020" name="Stud. Mycol.">
        <title>101 Dothideomycetes genomes: a test case for predicting lifestyles and emergence of pathogens.</title>
        <authorList>
            <person name="Haridas S."/>
            <person name="Albert R."/>
            <person name="Binder M."/>
            <person name="Bloem J."/>
            <person name="Labutti K."/>
            <person name="Salamov A."/>
            <person name="Andreopoulos B."/>
            <person name="Baker S."/>
            <person name="Barry K."/>
            <person name="Bills G."/>
            <person name="Bluhm B."/>
            <person name="Cannon C."/>
            <person name="Castanera R."/>
            <person name="Culley D."/>
            <person name="Daum C."/>
            <person name="Ezra D."/>
            <person name="Gonzalez J."/>
            <person name="Henrissat B."/>
            <person name="Kuo A."/>
            <person name="Liang C."/>
            <person name="Lipzen A."/>
            <person name="Lutzoni F."/>
            <person name="Magnuson J."/>
            <person name="Mondo S."/>
            <person name="Nolan M."/>
            <person name="Ohm R."/>
            <person name="Pangilinan J."/>
            <person name="Park H.-J."/>
            <person name="Ramirez L."/>
            <person name="Alfaro M."/>
            <person name="Sun H."/>
            <person name="Tritt A."/>
            <person name="Yoshinaga Y."/>
            <person name="Zwiers L.-H."/>
            <person name="Turgeon B."/>
            <person name="Goodwin S."/>
            <person name="Spatafora J."/>
            <person name="Crous P."/>
            <person name="Grigoriev I."/>
        </authorList>
    </citation>
    <scope>NUCLEOTIDE SEQUENCE</scope>
    <source>
        <strain evidence="3">ATCC 36951</strain>
    </source>
</reference>
<dbReference type="Proteomes" id="UP000799537">
    <property type="component" value="Unassembled WGS sequence"/>
</dbReference>
<keyword evidence="2" id="KW-0812">Transmembrane</keyword>
<feature type="transmembrane region" description="Helical" evidence="2">
    <location>
        <begin position="161"/>
        <end position="184"/>
    </location>
</feature>
<feature type="region of interest" description="Disordered" evidence="1">
    <location>
        <begin position="47"/>
        <end position="73"/>
    </location>
</feature>
<keyword evidence="4" id="KW-1185">Reference proteome</keyword>
<evidence type="ECO:0000256" key="2">
    <source>
        <dbReference type="SAM" id="Phobius"/>
    </source>
</evidence>
<dbReference type="RefSeq" id="XP_033668604.1">
    <property type="nucleotide sequence ID" value="XM_033812441.1"/>
</dbReference>
<dbReference type="EMBL" id="ML993592">
    <property type="protein sequence ID" value="KAF2167715.1"/>
    <property type="molecule type" value="Genomic_DNA"/>
</dbReference>